<dbReference type="GeneID" id="111013782"/>
<sequence length="128" mass="14246">MNVHRRDRAMLRQYSPPPPNTTHHHPHFTNLNLNLHNSSASPNPNPNPNLPTSSETNKWAAGGNDNIVFGCPLDRGVSDLKTSKAEIAKPNVFERGHCCGDRWNKGEKIIEIGTNKDIDLELRLGYSA</sequence>
<proteinExistence type="predicted"/>
<evidence type="ECO:0000313" key="2">
    <source>
        <dbReference type="Proteomes" id="UP000504603"/>
    </source>
</evidence>
<feature type="region of interest" description="Disordered" evidence="1">
    <location>
        <begin position="1"/>
        <end position="61"/>
    </location>
</feature>
<gene>
    <name evidence="3" type="primary">LOC111013782</name>
</gene>
<evidence type="ECO:0000256" key="1">
    <source>
        <dbReference type="SAM" id="MobiDB-lite"/>
    </source>
</evidence>
<protein>
    <submittedName>
        <fullName evidence="3">Zinc finger protein 11-like</fullName>
    </submittedName>
</protein>
<dbReference type="KEGG" id="mcha:111013782"/>
<keyword evidence="2" id="KW-1185">Reference proteome</keyword>
<accession>A0A6J1CR04</accession>
<feature type="compositionally biased region" description="Low complexity" evidence="1">
    <location>
        <begin position="28"/>
        <end position="42"/>
    </location>
</feature>
<name>A0A6J1CR04_MOMCH</name>
<evidence type="ECO:0000313" key="3">
    <source>
        <dbReference type="RefSeq" id="XP_022143999.1"/>
    </source>
</evidence>
<dbReference type="AlphaFoldDB" id="A0A6J1CR04"/>
<dbReference type="Proteomes" id="UP000504603">
    <property type="component" value="Unplaced"/>
</dbReference>
<dbReference type="RefSeq" id="XP_022143999.1">
    <property type="nucleotide sequence ID" value="XM_022288307.1"/>
</dbReference>
<organism evidence="2 3">
    <name type="scientific">Momordica charantia</name>
    <name type="common">Bitter gourd</name>
    <name type="synonym">Balsam pear</name>
    <dbReference type="NCBI Taxonomy" id="3673"/>
    <lineage>
        <taxon>Eukaryota</taxon>
        <taxon>Viridiplantae</taxon>
        <taxon>Streptophyta</taxon>
        <taxon>Embryophyta</taxon>
        <taxon>Tracheophyta</taxon>
        <taxon>Spermatophyta</taxon>
        <taxon>Magnoliopsida</taxon>
        <taxon>eudicotyledons</taxon>
        <taxon>Gunneridae</taxon>
        <taxon>Pentapetalae</taxon>
        <taxon>rosids</taxon>
        <taxon>fabids</taxon>
        <taxon>Cucurbitales</taxon>
        <taxon>Cucurbitaceae</taxon>
        <taxon>Momordiceae</taxon>
        <taxon>Momordica</taxon>
    </lineage>
</organism>
<reference evidence="3" key="1">
    <citation type="submission" date="2025-08" db="UniProtKB">
        <authorList>
            <consortium name="RefSeq"/>
        </authorList>
    </citation>
    <scope>IDENTIFICATION</scope>
    <source>
        <strain evidence="3">OHB3-1</strain>
    </source>
</reference>